<dbReference type="GO" id="GO:0071897">
    <property type="term" value="P:DNA biosynthetic process"/>
    <property type="evidence" value="ECO:0007669"/>
    <property type="project" value="UniProtKB-ARBA"/>
</dbReference>
<reference evidence="2 3" key="1">
    <citation type="submission" date="2024-06" db="EMBL/GenBank/DDBJ databases">
        <title>A chromosome-level genome assembly of beet webworm, Loxostege sticticalis.</title>
        <authorList>
            <person name="Zhang Y."/>
        </authorList>
    </citation>
    <scope>NUCLEOTIDE SEQUENCE [LARGE SCALE GENOMIC DNA]</scope>
    <source>
        <strain evidence="2">AQ028</strain>
        <tissue evidence="2">Male pupae</tissue>
    </source>
</reference>
<accession>A0ABD0SD87</accession>
<evidence type="ECO:0000259" key="1">
    <source>
        <dbReference type="PROSITE" id="PS50878"/>
    </source>
</evidence>
<dbReference type="CDD" id="cd01650">
    <property type="entry name" value="RT_nLTR_like"/>
    <property type="match status" value="1"/>
</dbReference>
<gene>
    <name evidence="2" type="ORF">ABMA28_009658</name>
</gene>
<dbReference type="InterPro" id="IPR000477">
    <property type="entry name" value="RT_dom"/>
</dbReference>
<sequence>MSFFVPKHSDNNLILFHQNIAGLLNKLDNLQVTIQEFIDSGTNISVICATETFLKLGDEKNIRLMDFQLAASYCRPRERRGGACILVKNHIQFNPIKLTDEYATYKSFECCGIEIKSSNLMILCIYRTPKSNIENFFANFEALLMRLMKKGKKKIIVAGDLNIDTLTSNVHSNRLINILHSFNISLHINEPTRLIACIDHIASNLKGTDASVHSLGLSDHSGQTAIFKVKLKKTTLQWVETRRDFNKDNINKFYDCISSLSFSDILTENNTDDAFDRFHSLFSLFYNLCFPKIEVKINKKNNKTRWITKGIKKCCKIKRRLFKLYEMANKNDKPLRRQVYKMYAKTLRRCILGLQKQGNKRYVINSKNKTKAVWNIITSQVSACPTRTEFDEIQYNGFTIAEPTEIANAFNNYFIETTNTNLKSNNCPSKFTLDTCQSSMFLNPTSPDEIFRIIMALKNSNSVGYDNLSTKIIKIVAIPVASVLSHLINLSFTQGVFPNRLKLSVVKPLYKKGDKKMPNNYRPISLIPVFSKIFEKAVLNRLTNFLDKMNIINKEQNGFRKNHNTTLANYTLIQNVIDSLDTKTPAVALYLDMSKAFDFVEHKNLLSKLESYGIRGSVKDWFSSYLRNRVQCVEINRIEKKGGKLKKIEYRSGQKENKYGVPQGSILGPVLFLLYINDLPKITKHKTILFADDTTFIIKTKNKEQLENEINSTIKDAMNWFNQNNLKVNVDKTKIMQFRTYQTPKLQINIKYDGQPIESVQTYKFLGIIIDEHCNWKNHITNVCERLSRFVFVLRRLRETVSTEVALEAYHAYVVSVLQYGLIIWGNCTDINLAFKIQKKCVRALCGADFKDSCRPLFKNMKLLTLTGLYIKQTCIFVLEHPDFFPAKQLVTVKALRKRPSNLLELPTGRLTLFKRNSYAMAIKIYNALPEDLRGLSVSLFRSKVHSWLTTHPFYSLDEYLAHGK</sequence>
<organism evidence="2 3">
    <name type="scientific">Loxostege sticticalis</name>
    <name type="common">Beet webworm moth</name>
    <dbReference type="NCBI Taxonomy" id="481309"/>
    <lineage>
        <taxon>Eukaryota</taxon>
        <taxon>Metazoa</taxon>
        <taxon>Ecdysozoa</taxon>
        <taxon>Arthropoda</taxon>
        <taxon>Hexapoda</taxon>
        <taxon>Insecta</taxon>
        <taxon>Pterygota</taxon>
        <taxon>Neoptera</taxon>
        <taxon>Endopterygota</taxon>
        <taxon>Lepidoptera</taxon>
        <taxon>Glossata</taxon>
        <taxon>Ditrysia</taxon>
        <taxon>Pyraloidea</taxon>
        <taxon>Crambidae</taxon>
        <taxon>Pyraustinae</taxon>
        <taxon>Loxostege</taxon>
    </lineage>
</organism>
<evidence type="ECO:0000313" key="3">
    <source>
        <dbReference type="Proteomes" id="UP001549921"/>
    </source>
</evidence>
<dbReference type="Gene3D" id="3.60.10.10">
    <property type="entry name" value="Endonuclease/exonuclease/phosphatase"/>
    <property type="match status" value="1"/>
</dbReference>
<dbReference type="SUPFAM" id="SSF56219">
    <property type="entry name" value="DNase I-like"/>
    <property type="match status" value="1"/>
</dbReference>
<feature type="domain" description="Reverse transcriptase" evidence="1">
    <location>
        <begin position="490"/>
        <end position="770"/>
    </location>
</feature>
<dbReference type="Proteomes" id="UP001549921">
    <property type="component" value="Unassembled WGS sequence"/>
</dbReference>
<dbReference type="Pfam" id="PF00078">
    <property type="entry name" value="RVT_1"/>
    <property type="match status" value="1"/>
</dbReference>
<comment type="caution">
    <text evidence="2">The sequence shown here is derived from an EMBL/GenBank/DDBJ whole genome shotgun (WGS) entry which is preliminary data.</text>
</comment>
<protein>
    <recommendedName>
        <fullName evidence="1">Reverse transcriptase domain-containing protein</fullName>
    </recommendedName>
</protein>
<name>A0ABD0SD87_LOXSC</name>
<dbReference type="AlphaFoldDB" id="A0ABD0SD87"/>
<dbReference type="EMBL" id="JBEDNZ010000024">
    <property type="protein sequence ID" value="KAL0811229.1"/>
    <property type="molecule type" value="Genomic_DNA"/>
</dbReference>
<proteinExistence type="predicted"/>
<dbReference type="PANTHER" id="PTHR33332">
    <property type="entry name" value="REVERSE TRANSCRIPTASE DOMAIN-CONTAINING PROTEIN"/>
    <property type="match status" value="1"/>
</dbReference>
<evidence type="ECO:0000313" key="2">
    <source>
        <dbReference type="EMBL" id="KAL0811229.1"/>
    </source>
</evidence>
<dbReference type="InterPro" id="IPR043502">
    <property type="entry name" value="DNA/RNA_pol_sf"/>
</dbReference>
<dbReference type="SUPFAM" id="SSF56672">
    <property type="entry name" value="DNA/RNA polymerases"/>
    <property type="match status" value="1"/>
</dbReference>
<dbReference type="InterPro" id="IPR036691">
    <property type="entry name" value="Endo/exonu/phosph_ase_sf"/>
</dbReference>
<dbReference type="PROSITE" id="PS50878">
    <property type="entry name" value="RT_POL"/>
    <property type="match status" value="1"/>
</dbReference>